<dbReference type="Gene3D" id="1.20.1070.10">
    <property type="entry name" value="Rhodopsin 7-helix transmembrane proteins"/>
    <property type="match status" value="2"/>
</dbReference>
<evidence type="ECO:0000256" key="3">
    <source>
        <dbReference type="ARBA" id="ARBA00022692"/>
    </source>
</evidence>
<comment type="similarity">
    <text evidence="9">Belongs to the G-protein coupled receptor 1 family.</text>
</comment>
<keyword evidence="4 11" id="KW-1133">Transmembrane helix</keyword>
<evidence type="ECO:0000256" key="4">
    <source>
        <dbReference type="ARBA" id="ARBA00022989"/>
    </source>
</evidence>
<reference evidence="13 14" key="1">
    <citation type="submission" date="2024-02" db="EMBL/GenBank/DDBJ databases">
        <title>Chromosome-scale genome assembly of the rough periwinkle Littorina saxatilis.</title>
        <authorList>
            <person name="De Jode A."/>
            <person name="Faria R."/>
            <person name="Formenti G."/>
            <person name="Sims Y."/>
            <person name="Smith T.P."/>
            <person name="Tracey A."/>
            <person name="Wood J.M.D."/>
            <person name="Zagrodzka Z.B."/>
            <person name="Johannesson K."/>
            <person name="Butlin R.K."/>
            <person name="Leder E.H."/>
        </authorList>
    </citation>
    <scope>NUCLEOTIDE SEQUENCE [LARGE SCALE GENOMIC DNA]</scope>
    <source>
        <strain evidence="13">Snail1</strain>
        <tissue evidence="13">Muscle</tissue>
    </source>
</reference>
<accession>A0AAN9GBY4</accession>
<comment type="subcellular location">
    <subcellularLocation>
        <location evidence="1">Cell membrane</location>
        <topology evidence="1">Multi-pass membrane protein</topology>
    </subcellularLocation>
</comment>
<feature type="transmembrane region" description="Helical" evidence="11">
    <location>
        <begin position="189"/>
        <end position="213"/>
    </location>
</feature>
<dbReference type="CDD" id="cd00637">
    <property type="entry name" value="7tm_classA_rhodopsin-like"/>
    <property type="match status" value="2"/>
</dbReference>
<proteinExistence type="inferred from homology"/>
<keyword evidence="3 9" id="KW-0812">Transmembrane</keyword>
<evidence type="ECO:0000256" key="10">
    <source>
        <dbReference type="SAM" id="MobiDB-lite"/>
    </source>
</evidence>
<dbReference type="GO" id="GO:0004930">
    <property type="term" value="F:G protein-coupled receptor activity"/>
    <property type="evidence" value="ECO:0007669"/>
    <property type="project" value="UniProtKB-KW"/>
</dbReference>
<evidence type="ECO:0000313" key="13">
    <source>
        <dbReference type="EMBL" id="KAK7101255.1"/>
    </source>
</evidence>
<evidence type="ECO:0000256" key="1">
    <source>
        <dbReference type="ARBA" id="ARBA00004651"/>
    </source>
</evidence>
<feature type="transmembrane region" description="Helical" evidence="11">
    <location>
        <begin position="60"/>
        <end position="82"/>
    </location>
</feature>
<evidence type="ECO:0000256" key="9">
    <source>
        <dbReference type="RuleBase" id="RU000688"/>
    </source>
</evidence>
<feature type="compositionally biased region" description="Basic and acidic residues" evidence="10">
    <location>
        <begin position="517"/>
        <end position="526"/>
    </location>
</feature>
<evidence type="ECO:0000256" key="5">
    <source>
        <dbReference type="ARBA" id="ARBA00023040"/>
    </source>
</evidence>
<feature type="compositionally biased region" description="Polar residues" evidence="10">
    <location>
        <begin position="539"/>
        <end position="575"/>
    </location>
</feature>
<feature type="transmembrane region" description="Helical" evidence="11">
    <location>
        <begin position="632"/>
        <end position="653"/>
    </location>
</feature>
<dbReference type="PANTHER" id="PTHR24228">
    <property type="entry name" value="B2 BRADYKININ RECEPTOR/ANGIOTENSIN II RECEPTOR"/>
    <property type="match status" value="1"/>
</dbReference>
<keyword evidence="8 9" id="KW-0807">Transducer</keyword>
<keyword evidence="2" id="KW-1003">Cell membrane</keyword>
<evidence type="ECO:0000256" key="8">
    <source>
        <dbReference type="ARBA" id="ARBA00023224"/>
    </source>
</evidence>
<feature type="transmembrane region" description="Helical" evidence="11">
    <location>
        <begin position="24"/>
        <end position="48"/>
    </location>
</feature>
<evidence type="ECO:0000256" key="6">
    <source>
        <dbReference type="ARBA" id="ARBA00023136"/>
    </source>
</evidence>
<feature type="compositionally biased region" description="Polar residues" evidence="10">
    <location>
        <begin position="249"/>
        <end position="270"/>
    </location>
</feature>
<gene>
    <name evidence="13" type="ORF">V1264_024063</name>
</gene>
<dbReference type="InterPro" id="IPR000276">
    <property type="entry name" value="GPCR_Rhodpsn"/>
</dbReference>
<keyword evidence="5 9" id="KW-0297">G-protein coupled receptor</keyword>
<name>A0AAN9GBY4_9CAEN</name>
<dbReference type="PROSITE" id="PS50262">
    <property type="entry name" value="G_PROTEIN_RECEP_F1_2"/>
    <property type="match status" value="1"/>
</dbReference>
<protein>
    <recommendedName>
        <fullName evidence="12">G-protein coupled receptors family 1 profile domain-containing protein</fullName>
    </recommendedName>
</protein>
<dbReference type="InterPro" id="IPR017452">
    <property type="entry name" value="GPCR_Rhodpsn_7TM"/>
</dbReference>
<dbReference type="AlphaFoldDB" id="A0AAN9GBY4"/>
<dbReference type="PANTHER" id="PTHR24228:SF75">
    <property type="entry name" value="G-PROTEIN COUPLED RECEPTORS FAMILY 1 PROFILE DOMAIN-CONTAINING PROTEIN"/>
    <property type="match status" value="1"/>
</dbReference>
<sequence>MTSNGANVSGSHVDSEELSESVRWLFVVLGVASWTNGVFGNIYVLTALTTRAALRSPHNIFIGHLAVADLYVVGYGQVFWVWDVATGSHLTANVTHCVINGYMGFSTCVAGILFLWTISCNRYISICHHATYRKLRITKWRASWICGAVWVASFASSSIPFYGPSEYGYEEESRSCFLVRTDSDNFANIAISVSITIILLSLAYFNLAIFRFWRQSKRRVSQWKTAGPKAASNDTPRNTDDRNKGRPQMINQSSPRTFDENAAQTSNTSDIRLDNTDGIAADSYGVREVLEIVITNEVPERVTTNEVPKIVTTNEVPEIVTTNEVPEIVTSNEVPEIVTTNEVRKIVTTNEVPKVVTTNEVPEMVTTNEIPEMVTTNEVPEMVTTNEVPEIVTTNEVPEIVTTNEVPEIVTTNEVPEIVTTNEVPEMVTTYKVRENRQIVDEAFPVEGASLSGSLAESDTPVLNTLDASHLLKISVERTSSSRLMTETHIISAFDDKNVKMMPAEGTAASGFLTETPTRETTRDTSKPGLAPQNRDLYDNTSTSTRIYAQSSQLSVPPTGRETTPVSMTAPSQSRPAAETSIRSVGRQPAPRSSASDKGLVRSLLAVYVCVIVSYGMSVGITALIARVELPQAVVLLGNLMLFANSSVNWIIYAAFNKNFRLHCTCWKKTCCGKLRARRVGPTR</sequence>
<feature type="transmembrane region" description="Helical" evidence="11">
    <location>
        <begin position="144"/>
        <end position="163"/>
    </location>
</feature>
<keyword evidence="14" id="KW-1185">Reference proteome</keyword>
<feature type="transmembrane region" description="Helical" evidence="11">
    <location>
        <begin position="605"/>
        <end position="626"/>
    </location>
</feature>
<feature type="domain" description="G-protein coupled receptors family 1 profile" evidence="12">
    <location>
        <begin position="40"/>
        <end position="207"/>
    </location>
</feature>
<organism evidence="13 14">
    <name type="scientific">Littorina saxatilis</name>
    <dbReference type="NCBI Taxonomy" id="31220"/>
    <lineage>
        <taxon>Eukaryota</taxon>
        <taxon>Metazoa</taxon>
        <taxon>Spiralia</taxon>
        <taxon>Lophotrochozoa</taxon>
        <taxon>Mollusca</taxon>
        <taxon>Gastropoda</taxon>
        <taxon>Caenogastropoda</taxon>
        <taxon>Littorinimorpha</taxon>
        <taxon>Littorinoidea</taxon>
        <taxon>Littorinidae</taxon>
        <taxon>Littorina</taxon>
    </lineage>
</organism>
<evidence type="ECO:0000259" key="12">
    <source>
        <dbReference type="PROSITE" id="PS50262"/>
    </source>
</evidence>
<dbReference type="Pfam" id="PF00001">
    <property type="entry name" value="7tm_1"/>
    <property type="match status" value="1"/>
</dbReference>
<evidence type="ECO:0000256" key="2">
    <source>
        <dbReference type="ARBA" id="ARBA00022475"/>
    </source>
</evidence>
<feature type="region of interest" description="Disordered" evidence="10">
    <location>
        <begin position="507"/>
        <end position="595"/>
    </location>
</feature>
<dbReference type="EMBL" id="JBAMIC010000011">
    <property type="protein sequence ID" value="KAK7101255.1"/>
    <property type="molecule type" value="Genomic_DNA"/>
</dbReference>
<evidence type="ECO:0000256" key="11">
    <source>
        <dbReference type="SAM" id="Phobius"/>
    </source>
</evidence>
<feature type="transmembrane region" description="Helical" evidence="11">
    <location>
        <begin position="102"/>
        <end position="124"/>
    </location>
</feature>
<evidence type="ECO:0000256" key="7">
    <source>
        <dbReference type="ARBA" id="ARBA00023170"/>
    </source>
</evidence>
<evidence type="ECO:0000313" key="14">
    <source>
        <dbReference type="Proteomes" id="UP001374579"/>
    </source>
</evidence>
<keyword evidence="6 11" id="KW-0472">Membrane</keyword>
<dbReference type="Proteomes" id="UP001374579">
    <property type="component" value="Unassembled WGS sequence"/>
</dbReference>
<feature type="region of interest" description="Disordered" evidence="10">
    <location>
        <begin position="224"/>
        <end position="275"/>
    </location>
</feature>
<dbReference type="PROSITE" id="PS00237">
    <property type="entry name" value="G_PROTEIN_RECEP_F1_1"/>
    <property type="match status" value="1"/>
</dbReference>
<dbReference type="GO" id="GO:0005886">
    <property type="term" value="C:plasma membrane"/>
    <property type="evidence" value="ECO:0007669"/>
    <property type="project" value="UniProtKB-SubCell"/>
</dbReference>
<comment type="caution">
    <text evidence="13">The sequence shown here is derived from an EMBL/GenBank/DDBJ whole genome shotgun (WGS) entry which is preliminary data.</text>
</comment>
<keyword evidence="7 9" id="KW-0675">Receptor</keyword>
<dbReference type="PRINTS" id="PR00237">
    <property type="entry name" value="GPCRRHODOPSN"/>
</dbReference>
<dbReference type="SUPFAM" id="SSF81321">
    <property type="entry name" value="Family A G protein-coupled receptor-like"/>
    <property type="match status" value="1"/>
</dbReference>